<gene>
    <name evidence="2" type="ORF">H2LOC_011020</name>
</gene>
<feature type="compositionally biased region" description="Basic and acidic residues" evidence="1">
    <location>
        <begin position="444"/>
        <end position="454"/>
    </location>
</feature>
<evidence type="ECO:0000256" key="1">
    <source>
        <dbReference type="SAM" id="MobiDB-lite"/>
    </source>
</evidence>
<sequence length="576" mass="65213">MPATYDQLYKQLHIGAENELAGTVIKLWDEQNKKWTEDRIEYGKPIARTYAQNAFQLPGRSFSRVELHPDQVKGKTARLEHVGGPRETLSDSEEVALRESCRILIETIRTLKPEDKYTSTRGETLDSLLKRYNAKIETHKNQDVQKYALEPANKIAGCVYYVCSNDVKSVIPQMNFEIPFRKIGYIPTNGDDPKSDIALIFNDSWDKSETQKQIFILSRTKANELVDKFLHKAAEDFYKERYKGQELVSISGIKLAKLRSLFTLYYFVHSVEYSKSTGTANDLNIKDSYVTLPKIAINDIIRTVLNDRDKQILLSIVTGENYLKFKTAMTNDVRFILKSINSQTKEPLQTFFRSLDQTAKFLEATQLSADKAREAKDKEIKSSNIKASLKNRSSDYYQKETNKAAEDAKKQFISDNKDGQKYSLGKKEDRLNATHDAVFLPHAPSEDGRTRYAAETDTSYGQGLSDNPATPKDGNDENKWPENELHLRPDTPTFKPTQAVMYQYSKGVGPGGVANEGTEPVVLFETRHDSHQFSKGAAMSFGGLIKSVTETHKDYVKAIADAQRTAPGTPKNFQFV</sequence>
<proteinExistence type="predicted"/>
<feature type="compositionally biased region" description="Basic and acidic residues" evidence="1">
    <location>
        <begin position="473"/>
        <end position="489"/>
    </location>
</feature>
<dbReference type="RefSeq" id="WP_136496438.1">
    <property type="nucleotide sequence ID" value="NZ_CP046052.1"/>
</dbReference>
<organism evidence="2 3">
    <name type="scientific">Methylocystis heyeri</name>
    <dbReference type="NCBI Taxonomy" id="391905"/>
    <lineage>
        <taxon>Bacteria</taxon>
        <taxon>Pseudomonadati</taxon>
        <taxon>Pseudomonadota</taxon>
        <taxon>Alphaproteobacteria</taxon>
        <taxon>Hyphomicrobiales</taxon>
        <taxon>Methylocystaceae</taxon>
        <taxon>Methylocystis</taxon>
    </lineage>
</organism>
<reference evidence="2 3" key="1">
    <citation type="submission" date="2019-11" db="EMBL/GenBank/DDBJ databases">
        <title>The genome sequence of Methylocystis heyeri.</title>
        <authorList>
            <person name="Oshkin I.Y."/>
            <person name="Miroshnikov K."/>
            <person name="Dedysh S.N."/>
        </authorList>
    </citation>
    <scope>NUCLEOTIDE SEQUENCE [LARGE SCALE GENOMIC DNA]</scope>
    <source>
        <strain evidence="2 3">H2</strain>
    </source>
</reference>
<feature type="compositionally biased region" description="Polar residues" evidence="1">
    <location>
        <begin position="456"/>
        <end position="468"/>
    </location>
</feature>
<dbReference type="KEGG" id="mhey:H2LOC_011020"/>
<dbReference type="Proteomes" id="UP000309061">
    <property type="component" value="Chromosome"/>
</dbReference>
<evidence type="ECO:0000313" key="3">
    <source>
        <dbReference type="Proteomes" id="UP000309061"/>
    </source>
</evidence>
<accession>A0A6B8KI42</accession>
<dbReference type="AlphaFoldDB" id="A0A6B8KI42"/>
<dbReference type="EMBL" id="CP046052">
    <property type="protein sequence ID" value="QGM46183.1"/>
    <property type="molecule type" value="Genomic_DNA"/>
</dbReference>
<keyword evidence="3" id="KW-1185">Reference proteome</keyword>
<name>A0A6B8KI42_9HYPH</name>
<evidence type="ECO:0000313" key="2">
    <source>
        <dbReference type="EMBL" id="QGM46183.1"/>
    </source>
</evidence>
<feature type="region of interest" description="Disordered" evidence="1">
    <location>
        <begin position="436"/>
        <end position="494"/>
    </location>
</feature>
<protein>
    <submittedName>
        <fullName evidence="2">Uncharacterized protein</fullName>
    </submittedName>
</protein>